<dbReference type="KEGG" id="hhe:HH_1211"/>
<dbReference type="eggNOG" id="COG0132">
    <property type="taxonomic scope" value="Bacteria"/>
</dbReference>
<evidence type="ECO:0000313" key="3">
    <source>
        <dbReference type="EMBL" id="AAP77808.1"/>
    </source>
</evidence>
<dbReference type="GO" id="GO:0009102">
    <property type="term" value="P:biotin biosynthetic process"/>
    <property type="evidence" value="ECO:0007669"/>
    <property type="project" value="UniProtKB-UniRule"/>
</dbReference>
<proteinExistence type="inferred from homology"/>
<dbReference type="EC" id="6.3.3.3" evidence="2"/>
<dbReference type="GO" id="GO:0000287">
    <property type="term" value="F:magnesium ion binding"/>
    <property type="evidence" value="ECO:0007669"/>
    <property type="project" value="UniProtKB-UniRule"/>
</dbReference>
<protein>
    <recommendedName>
        <fullName evidence="2">ATP-dependent dethiobiotin synthetase BioD</fullName>
        <ecNumber evidence="2">6.3.3.3</ecNumber>
    </recommendedName>
    <alternativeName>
        <fullName evidence="2">DTB synthetase</fullName>
        <shortName evidence="2">DTBS</shortName>
    </alternativeName>
    <alternativeName>
        <fullName evidence="2">Dethiobiotin synthase</fullName>
    </alternativeName>
</protein>
<keyword evidence="4" id="KW-1185">Reference proteome</keyword>
<feature type="binding site" evidence="2">
    <location>
        <begin position="203"/>
        <end position="205"/>
    </location>
    <ligand>
        <name>ATP</name>
        <dbReference type="ChEBI" id="CHEBI:30616"/>
    </ligand>
</feature>
<dbReference type="CDD" id="cd03109">
    <property type="entry name" value="DTBS"/>
    <property type="match status" value="1"/>
</dbReference>
<comment type="subunit">
    <text evidence="2">Homodimer.</text>
</comment>
<feature type="active site" evidence="2">
    <location>
        <position position="36"/>
    </location>
</feature>
<dbReference type="RefSeq" id="WP_011116051.1">
    <property type="nucleotide sequence ID" value="NC_004917.1"/>
</dbReference>
<feature type="binding site" evidence="2">
    <location>
        <position position="45"/>
    </location>
    <ligand>
        <name>Mg(2+)</name>
        <dbReference type="ChEBI" id="CHEBI:18420"/>
    </ligand>
</feature>
<dbReference type="HAMAP" id="MF_00336">
    <property type="entry name" value="BioD"/>
    <property type="match status" value="1"/>
</dbReference>
<accession>Q7VGV9</accession>
<comment type="subcellular location">
    <subcellularLocation>
        <location evidence="2">Cytoplasm</location>
    </subcellularLocation>
</comment>
<evidence type="ECO:0000313" key="4">
    <source>
        <dbReference type="Proteomes" id="UP000002495"/>
    </source>
</evidence>
<dbReference type="PIRSF" id="PIRSF006755">
    <property type="entry name" value="DTB_synth"/>
    <property type="match status" value="1"/>
</dbReference>
<dbReference type="HOGENOM" id="CLU_072551_2_0_7"/>
<dbReference type="Pfam" id="PF13500">
    <property type="entry name" value="AAA_26"/>
    <property type="match status" value="1"/>
</dbReference>
<keyword evidence="2 3" id="KW-0436">Ligase</keyword>
<dbReference type="GO" id="GO:0005524">
    <property type="term" value="F:ATP binding"/>
    <property type="evidence" value="ECO:0007669"/>
    <property type="project" value="UniProtKB-UniRule"/>
</dbReference>
<keyword evidence="2" id="KW-0460">Magnesium</keyword>
<keyword evidence="2" id="KW-0547">Nucleotide-binding</keyword>
<dbReference type="InterPro" id="IPR027417">
    <property type="entry name" value="P-loop_NTPase"/>
</dbReference>
<name>Q7VGV9_HELHP</name>
<feature type="binding site" evidence="2">
    <location>
        <begin position="98"/>
        <end position="101"/>
    </location>
    <ligand>
        <name>ATP</name>
        <dbReference type="ChEBI" id="CHEBI:30616"/>
    </ligand>
</feature>
<dbReference type="SUPFAM" id="SSF52540">
    <property type="entry name" value="P-loop containing nucleoside triphosphate hydrolases"/>
    <property type="match status" value="1"/>
</dbReference>
<evidence type="ECO:0000256" key="2">
    <source>
        <dbReference type="HAMAP-Rule" id="MF_00336"/>
    </source>
</evidence>
<feature type="binding site" evidence="2">
    <location>
        <begin position="16"/>
        <end position="21"/>
    </location>
    <ligand>
        <name>ATP</name>
        <dbReference type="ChEBI" id="CHEBI:30616"/>
    </ligand>
</feature>
<evidence type="ECO:0000256" key="1">
    <source>
        <dbReference type="ARBA" id="ARBA00022756"/>
    </source>
</evidence>
<keyword evidence="1 2" id="KW-0093">Biotin biosynthesis</keyword>
<comment type="caution">
    <text evidence="2">Lacks conserved residue(s) required for the propagation of feature annotation.</text>
</comment>
<sequence>MNTILRQLYVVGIHTDVGKTHLSAAFCKAFSYTYFKLIQAGSPTDAHRVKELSPHTQILPSALTLNTAASPHIGRKYENLTYNGLHLSIPQCDKLLIELAGGLFTPLDDKITFFDFILANPRPTLIVGRYYLGCINHILLTLRAMQNIPVLAIVMLKDNQDVHRDDIDEFVRSYAKIPLVHIESYTTQTLDSAANALSYELTPYIQKLL</sequence>
<dbReference type="UniPathway" id="UPA00078">
    <property type="reaction ID" value="UER00161"/>
</dbReference>
<dbReference type="Gene3D" id="3.40.50.300">
    <property type="entry name" value="P-loop containing nucleotide triphosphate hydrolases"/>
    <property type="match status" value="1"/>
</dbReference>
<dbReference type="AlphaFoldDB" id="Q7VGV9"/>
<comment type="pathway">
    <text evidence="2">Cofactor biosynthesis; biotin biosynthesis; biotin from 7,8-diaminononanoate: step 1/2.</text>
</comment>
<comment type="cofactor">
    <cofactor evidence="2">
        <name>Mg(2+)</name>
        <dbReference type="ChEBI" id="CHEBI:18420"/>
    </cofactor>
</comment>
<dbReference type="PANTHER" id="PTHR43210">
    <property type="entry name" value="DETHIOBIOTIN SYNTHETASE"/>
    <property type="match status" value="1"/>
</dbReference>
<dbReference type="GO" id="GO:0005829">
    <property type="term" value="C:cytosol"/>
    <property type="evidence" value="ECO:0007669"/>
    <property type="project" value="TreeGrafter"/>
</dbReference>
<feature type="binding site" evidence="2">
    <location>
        <position position="45"/>
    </location>
    <ligand>
        <name>ATP</name>
        <dbReference type="ChEBI" id="CHEBI:30616"/>
    </ligand>
</feature>
<keyword evidence="2" id="KW-0479">Metal-binding</keyword>
<comment type="catalytic activity">
    <reaction evidence="2">
        <text>(7R,8S)-7,8-diammoniononanoate + CO2 + ATP = (4R,5S)-dethiobiotin + ADP + phosphate + 3 H(+)</text>
        <dbReference type="Rhea" id="RHEA:15805"/>
        <dbReference type="ChEBI" id="CHEBI:15378"/>
        <dbReference type="ChEBI" id="CHEBI:16526"/>
        <dbReference type="ChEBI" id="CHEBI:30616"/>
        <dbReference type="ChEBI" id="CHEBI:43474"/>
        <dbReference type="ChEBI" id="CHEBI:149469"/>
        <dbReference type="ChEBI" id="CHEBI:149473"/>
        <dbReference type="ChEBI" id="CHEBI:456216"/>
        <dbReference type="EC" id="6.3.3.3"/>
    </reaction>
</comment>
<feature type="binding site" evidence="2">
    <location>
        <position position="98"/>
    </location>
    <ligand>
        <name>Mg(2+)</name>
        <dbReference type="ChEBI" id="CHEBI:18420"/>
    </ligand>
</feature>
<reference evidence="3 4" key="1">
    <citation type="journal article" date="2003" name="Proc. Natl. Acad. Sci. U.S.A.">
        <title>The complete genome sequence of the carcinogenic bacterium Helicobacter hepaticus.</title>
        <authorList>
            <person name="Suerbaum S."/>
            <person name="Josenhans C."/>
            <person name="Sterzenbach T."/>
            <person name="Drescher B."/>
            <person name="Brandt P."/>
            <person name="Bell M."/>
            <person name="Droege M."/>
            <person name="Fartmann B."/>
            <person name="Fischer H.-P."/>
            <person name="Ge Z."/>
            <person name="Hoerster A."/>
            <person name="Holland R."/>
            <person name="Klein K."/>
            <person name="Koenig J."/>
            <person name="Macko L."/>
            <person name="Mendz G.L."/>
            <person name="Nyakatura G."/>
            <person name="Schauer D.B."/>
            <person name="Shen Z."/>
            <person name="Weber J."/>
            <person name="Frosch M."/>
            <person name="Fox J.G."/>
        </authorList>
    </citation>
    <scope>NUCLEOTIDE SEQUENCE [LARGE SCALE GENOMIC DNA]</scope>
    <source>
        <strain evidence="4">ATCC 51449 / 3B1</strain>
    </source>
</reference>
<organism evidence="3 4">
    <name type="scientific">Helicobacter hepaticus (strain ATCC 51449 / 3B1)</name>
    <dbReference type="NCBI Taxonomy" id="235279"/>
    <lineage>
        <taxon>Bacteria</taxon>
        <taxon>Pseudomonadati</taxon>
        <taxon>Campylobacterota</taxon>
        <taxon>Epsilonproteobacteria</taxon>
        <taxon>Campylobacterales</taxon>
        <taxon>Helicobacteraceae</taxon>
        <taxon>Helicobacter</taxon>
    </lineage>
</organism>
<dbReference type="STRING" id="235279.HH_1211"/>
<keyword evidence="2" id="KW-0963">Cytoplasm</keyword>
<dbReference type="InterPro" id="IPR004472">
    <property type="entry name" value="DTB_synth_BioD"/>
</dbReference>
<dbReference type="EMBL" id="AE017125">
    <property type="protein sequence ID" value="AAP77808.1"/>
    <property type="molecule type" value="Genomic_DNA"/>
</dbReference>
<keyword evidence="2" id="KW-0067">ATP-binding</keyword>
<dbReference type="Proteomes" id="UP000002495">
    <property type="component" value="Chromosome"/>
</dbReference>
<comment type="similarity">
    <text evidence="2">Belongs to the dethiobiotin synthetase family.</text>
</comment>
<dbReference type="GO" id="GO:0004141">
    <property type="term" value="F:dethiobiotin synthase activity"/>
    <property type="evidence" value="ECO:0007669"/>
    <property type="project" value="UniProtKB-UniRule"/>
</dbReference>
<feature type="binding site" evidence="2">
    <location>
        <position position="20"/>
    </location>
    <ligand>
        <name>Mg(2+)</name>
        <dbReference type="ChEBI" id="CHEBI:18420"/>
    </ligand>
</feature>
<dbReference type="PANTHER" id="PTHR43210:SF5">
    <property type="entry name" value="DETHIOBIOTIN SYNTHETASE"/>
    <property type="match status" value="1"/>
</dbReference>
<comment type="function">
    <text evidence="2">Catalyzes a mechanistically unusual reaction, the ATP-dependent insertion of CO2 between the N7 and N8 nitrogen atoms of 7,8-diaminopelargonic acid (DAPA, also called 7,8-diammoniononanoate) to form a ureido ring.</text>
</comment>
<gene>
    <name evidence="2 3" type="primary">bioD</name>
    <name evidence="3" type="ordered locus">HH_1211</name>
</gene>